<feature type="site" description="Discriminates between blocked and unblocked aminoacyl-tRNA" evidence="7">
    <location>
        <position position="10"/>
    </location>
</feature>
<dbReference type="Pfam" id="PF01195">
    <property type="entry name" value="Pept_tRNA_hydro"/>
    <property type="match status" value="1"/>
</dbReference>
<dbReference type="GO" id="GO:0004045">
    <property type="term" value="F:peptidyl-tRNA hydrolase activity"/>
    <property type="evidence" value="ECO:0007669"/>
    <property type="project" value="UniProtKB-UniRule"/>
</dbReference>
<feature type="binding site" evidence="7">
    <location>
        <position position="69"/>
    </location>
    <ligand>
        <name>tRNA</name>
        <dbReference type="ChEBI" id="CHEBI:17843"/>
    </ligand>
</feature>
<reference evidence="10 11" key="1">
    <citation type="journal article" date="2016" name="Nat. Commun.">
        <title>Thousands of microbial genomes shed light on interconnected biogeochemical processes in an aquifer system.</title>
        <authorList>
            <person name="Anantharaman K."/>
            <person name="Brown C.T."/>
            <person name="Hug L.A."/>
            <person name="Sharon I."/>
            <person name="Castelle C.J."/>
            <person name="Probst A.J."/>
            <person name="Thomas B.C."/>
            <person name="Singh A."/>
            <person name="Wilkins M.J."/>
            <person name="Karaoz U."/>
            <person name="Brodie E.L."/>
            <person name="Williams K.H."/>
            <person name="Hubbard S.S."/>
            <person name="Banfield J.F."/>
        </authorList>
    </citation>
    <scope>NUCLEOTIDE SEQUENCE [LARGE SCALE GENOMIC DNA]</scope>
</reference>
<feature type="binding site" evidence="7">
    <location>
        <position position="15"/>
    </location>
    <ligand>
        <name>tRNA</name>
        <dbReference type="ChEBI" id="CHEBI:17843"/>
    </ligand>
</feature>
<dbReference type="InterPro" id="IPR018171">
    <property type="entry name" value="Pept_tRNA_hydro_CS"/>
</dbReference>
<comment type="caution">
    <text evidence="7">Lacks conserved residue(s) required for the propagation of feature annotation.</text>
</comment>
<sequence length="198" mass="21702">MKLIILGLGNPGEEYEGTRHNTGRMLVDVLAKKMKSADWSFDAKTKTWASVYKDKKNEIIFLKPDTFMNKSGAAVSSVISSPKKAETLIVIHDDLDLPIGTIKMSWNRGSGGHRGVESVKRAVKTEGFSRLRIGISKAAAKGGVKKPQGEKDVGDFILGKFKPLEEKALLLASKKIFSVVETFLERGRDQAIAVANTR</sequence>
<accession>A0A1G2NFG5</accession>
<comment type="subcellular location">
    <subcellularLocation>
        <location evidence="7">Cytoplasm</location>
    </subcellularLocation>
</comment>
<evidence type="ECO:0000256" key="1">
    <source>
        <dbReference type="ARBA" id="ARBA00013260"/>
    </source>
</evidence>
<feature type="active site" description="Proton acceptor" evidence="7">
    <location>
        <position position="20"/>
    </location>
</feature>
<proteinExistence type="inferred from homology"/>
<keyword evidence="7" id="KW-0963">Cytoplasm</keyword>
<dbReference type="Gene3D" id="3.40.50.1470">
    <property type="entry name" value="Peptidyl-tRNA hydrolase"/>
    <property type="match status" value="1"/>
</dbReference>
<feature type="site" description="Stabilizes the basic form of H active site to accept a proton" evidence="7">
    <location>
        <position position="93"/>
    </location>
</feature>
<dbReference type="GO" id="GO:0000049">
    <property type="term" value="F:tRNA binding"/>
    <property type="evidence" value="ECO:0007669"/>
    <property type="project" value="UniProtKB-UniRule"/>
</dbReference>
<dbReference type="PANTHER" id="PTHR17224:SF1">
    <property type="entry name" value="PEPTIDYL-TRNA HYDROLASE"/>
    <property type="match status" value="1"/>
</dbReference>
<comment type="function">
    <text evidence="7">Hydrolyzes ribosome-free peptidyl-tRNAs (with 1 or more amino acids incorporated), which drop off the ribosome during protein synthesis, or as a result of ribosome stalling.</text>
</comment>
<evidence type="ECO:0000256" key="8">
    <source>
        <dbReference type="RuleBase" id="RU000673"/>
    </source>
</evidence>
<comment type="function">
    <text evidence="7">Catalyzes the release of premature peptidyl moieties from peptidyl-tRNA molecules trapped in stalled 50S ribosomal subunits, and thus maintains levels of free tRNAs and 50S ribosomes.</text>
</comment>
<evidence type="ECO:0000256" key="4">
    <source>
        <dbReference type="ARBA" id="ARBA00022884"/>
    </source>
</evidence>
<dbReference type="GO" id="GO:0006515">
    <property type="term" value="P:protein quality control for misfolded or incompletely synthesized proteins"/>
    <property type="evidence" value="ECO:0007669"/>
    <property type="project" value="UniProtKB-UniRule"/>
</dbReference>
<comment type="caution">
    <text evidence="10">The sequence shown here is derived from an EMBL/GenBank/DDBJ whole genome shotgun (WGS) entry which is preliminary data.</text>
</comment>
<keyword evidence="2 7" id="KW-0820">tRNA-binding</keyword>
<dbReference type="HAMAP" id="MF_00083">
    <property type="entry name" value="Pept_tRNA_hydro_bact"/>
    <property type="match status" value="1"/>
</dbReference>
<evidence type="ECO:0000256" key="7">
    <source>
        <dbReference type="HAMAP-Rule" id="MF_00083"/>
    </source>
</evidence>
<evidence type="ECO:0000256" key="9">
    <source>
        <dbReference type="RuleBase" id="RU004320"/>
    </source>
</evidence>
<dbReference type="PANTHER" id="PTHR17224">
    <property type="entry name" value="PEPTIDYL-TRNA HYDROLASE"/>
    <property type="match status" value="1"/>
</dbReference>
<dbReference type="NCBIfam" id="TIGR00447">
    <property type="entry name" value="pth"/>
    <property type="match status" value="1"/>
</dbReference>
<comment type="similarity">
    <text evidence="5 7 9">Belongs to the PTH family.</text>
</comment>
<dbReference type="GO" id="GO:0005737">
    <property type="term" value="C:cytoplasm"/>
    <property type="evidence" value="ECO:0007669"/>
    <property type="project" value="UniProtKB-SubCell"/>
</dbReference>
<evidence type="ECO:0000313" key="11">
    <source>
        <dbReference type="Proteomes" id="UP000176221"/>
    </source>
</evidence>
<protein>
    <recommendedName>
        <fullName evidence="6 7">Peptidyl-tRNA hydrolase</fullName>
        <shortName evidence="7">Pth</shortName>
        <ecNumber evidence="1 7">3.1.1.29</ecNumber>
    </recommendedName>
</protein>
<feature type="binding site" evidence="7">
    <location>
        <position position="67"/>
    </location>
    <ligand>
        <name>tRNA</name>
        <dbReference type="ChEBI" id="CHEBI:17843"/>
    </ligand>
</feature>
<dbReference type="AlphaFoldDB" id="A0A1G2NFG5"/>
<comment type="catalytic activity">
    <reaction evidence="7 8">
        <text>an N-acyl-L-alpha-aminoacyl-tRNA + H2O = an N-acyl-L-amino acid + a tRNA + H(+)</text>
        <dbReference type="Rhea" id="RHEA:54448"/>
        <dbReference type="Rhea" id="RHEA-COMP:10123"/>
        <dbReference type="Rhea" id="RHEA-COMP:13883"/>
        <dbReference type="ChEBI" id="CHEBI:15377"/>
        <dbReference type="ChEBI" id="CHEBI:15378"/>
        <dbReference type="ChEBI" id="CHEBI:59874"/>
        <dbReference type="ChEBI" id="CHEBI:78442"/>
        <dbReference type="ChEBI" id="CHEBI:138191"/>
        <dbReference type="EC" id="3.1.1.29"/>
    </reaction>
</comment>
<dbReference type="CDD" id="cd00462">
    <property type="entry name" value="PTH"/>
    <property type="match status" value="1"/>
</dbReference>
<dbReference type="PROSITE" id="PS01195">
    <property type="entry name" value="PEPT_TRNA_HYDROL_1"/>
    <property type="match status" value="1"/>
</dbReference>
<dbReference type="EMBL" id="MHRX01000017">
    <property type="protein sequence ID" value="OHA34082.1"/>
    <property type="molecule type" value="Genomic_DNA"/>
</dbReference>
<dbReference type="InterPro" id="IPR001328">
    <property type="entry name" value="Pept_tRNA_hydro"/>
</dbReference>
<dbReference type="InterPro" id="IPR036416">
    <property type="entry name" value="Pept_tRNA_hydro_sf"/>
</dbReference>
<name>A0A1G2NFG5_9BACT</name>
<comment type="subunit">
    <text evidence="7">Monomer.</text>
</comment>
<dbReference type="GO" id="GO:0072344">
    <property type="term" value="P:rescue of stalled ribosome"/>
    <property type="evidence" value="ECO:0007669"/>
    <property type="project" value="UniProtKB-UniRule"/>
</dbReference>
<evidence type="ECO:0000256" key="3">
    <source>
        <dbReference type="ARBA" id="ARBA00022801"/>
    </source>
</evidence>
<dbReference type="Proteomes" id="UP000176221">
    <property type="component" value="Unassembled WGS sequence"/>
</dbReference>
<dbReference type="STRING" id="1802319.A2928_04510"/>
<organism evidence="10 11">
    <name type="scientific">Candidatus Taylorbacteria bacterium RIFCSPLOWO2_01_FULL_45_15b</name>
    <dbReference type="NCBI Taxonomy" id="1802319"/>
    <lineage>
        <taxon>Bacteria</taxon>
        <taxon>Candidatus Tayloriibacteriota</taxon>
    </lineage>
</organism>
<evidence type="ECO:0000256" key="5">
    <source>
        <dbReference type="ARBA" id="ARBA00038063"/>
    </source>
</evidence>
<evidence type="ECO:0000313" key="10">
    <source>
        <dbReference type="EMBL" id="OHA34082.1"/>
    </source>
</evidence>
<dbReference type="EC" id="3.1.1.29" evidence="1 7"/>
<dbReference type="SUPFAM" id="SSF53178">
    <property type="entry name" value="Peptidyl-tRNA hydrolase-like"/>
    <property type="match status" value="1"/>
</dbReference>
<evidence type="ECO:0000256" key="6">
    <source>
        <dbReference type="ARBA" id="ARBA00050038"/>
    </source>
</evidence>
<keyword evidence="4 7" id="KW-0694">RNA-binding</keyword>
<keyword evidence="3 7" id="KW-0378">Hydrolase</keyword>
<gene>
    <name evidence="7" type="primary">pth</name>
    <name evidence="10" type="ORF">A2928_04510</name>
</gene>
<evidence type="ECO:0000256" key="2">
    <source>
        <dbReference type="ARBA" id="ARBA00022555"/>
    </source>
</evidence>